<dbReference type="SUPFAM" id="SSF48452">
    <property type="entry name" value="TPR-like"/>
    <property type="match status" value="1"/>
</dbReference>
<dbReference type="PROSITE" id="PS51257">
    <property type="entry name" value="PROKAR_LIPOPROTEIN"/>
    <property type="match status" value="1"/>
</dbReference>
<comment type="similarity">
    <text evidence="2">Belongs to the SusD family.</text>
</comment>
<comment type="caution">
    <text evidence="8">The sequence shown here is derived from an EMBL/GenBank/DDBJ whole genome shotgun (WGS) entry which is preliminary data.</text>
</comment>
<protein>
    <recommendedName>
        <fullName evidence="10">RagB/SusD family nutrient uptake outer membrane protein</fullName>
    </recommendedName>
</protein>
<dbReference type="AlphaFoldDB" id="A0A2U2PKM5"/>
<sequence>MKTAYKLIVIALVLAGVYGCEKELSAPPKNAKVEGNTILDQATAQIALNGAYYKFANATNIRTDWQDHQIIPGMMAGYLGYGFGSLDAEDNINENNAGDYWAESYAAINAANGVIEGVSDLPDNKFSGNRKQEIIAEAKFIRAYSHFKLLSYYAEWYKINSTQGVLLRDKLSTLPTISKKRSSVEESYDFIVEDLDEAIKNGPASNPNYYATKWAAMAMKMRVLMSRGGNGDYAGVINLANEIIEHGTYTLESSLQDLFRQKGLESKEIILGLKPQALQTSDPYSKSRQYWPGASALYVAKKALRDLYEGDPRGSWVVGSVNANVAYSPDTWYFTKYQQENQPPSVISETDYAIRLTEVYLLKAEAIVRSGGSLTDARALVHLIQSKSDITATSNNKAYLAVESAATPEQLLLEIYKEISKNLVGEDGSEWMALLRLPFATVQQLKPTIRSQKQYILPVPRSEFINNPAFGEQNTGYSAN</sequence>
<dbReference type="EMBL" id="QEAS01000002">
    <property type="protein sequence ID" value="PWG81967.1"/>
    <property type="molecule type" value="Genomic_DNA"/>
</dbReference>
<dbReference type="RefSeq" id="WP_109414245.1">
    <property type="nucleotide sequence ID" value="NZ_QEAS01000002.1"/>
</dbReference>
<evidence type="ECO:0000256" key="3">
    <source>
        <dbReference type="ARBA" id="ARBA00022729"/>
    </source>
</evidence>
<gene>
    <name evidence="8" type="ORF">DDR33_02775</name>
</gene>
<dbReference type="InterPro" id="IPR033985">
    <property type="entry name" value="SusD-like_N"/>
</dbReference>
<evidence type="ECO:0000259" key="6">
    <source>
        <dbReference type="Pfam" id="PF07980"/>
    </source>
</evidence>
<organism evidence="8 9">
    <name type="scientific">Pararcticibacter amylolyticus</name>
    <dbReference type="NCBI Taxonomy" id="2173175"/>
    <lineage>
        <taxon>Bacteria</taxon>
        <taxon>Pseudomonadati</taxon>
        <taxon>Bacteroidota</taxon>
        <taxon>Sphingobacteriia</taxon>
        <taxon>Sphingobacteriales</taxon>
        <taxon>Sphingobacteriaceae</taxon>
        <taxon>Pararcticibacter</taxon>
    </lineage>
</organism>
<dbReference type="InterPro" id="IPR011990">
    <property type="entry name" value="TPR-like_helical_dom_sf"/>
</dbReference>
<accession>A0A2U2PKM5</accession>
<reference evidence="8 9" key="1">
    <citation type="submission" date="2018-04" db="EMBL/GenBank/DDBJ databases">
        <title>Pedobacter chongqingensis sp. nov., isolated from a rottenly hemp rope.</title>
        <authorList>
            <person name="Cai Y."/>
        </authorList>
    </citation>
    <scope>NUCLEOTIDE SEQUENCE [LARGE SCALE GENOMIC DNA]</scope>
    <source>
        <strain evidence="8 9">FJ4-8</strain>
    </source>
</reference>
<evidence type="ECO:0000256" key="2">
    <source>
        <dbReference type="ARBA" id="ARBA00006275"/>
    </source>
</evidence>
<proteinExistence type="inferred from homology"/>
<evidence type="ECO:0000256" key="5">
    <source>
        <dbReference type="ARBA" id="ARBA00023237"/>
    </source>
</evidence>
<dbReference type="Proteomes" id="UP000245647">
    <property type="component" value="Unassembled WGS sequence"/>
</dbReference>
<evidence type="ECO:0008006" key="10">
    <source>
        <dbReference type="Google" id="ProtNLM"/>
    </source>
</evidence>
<name>A0A2U2PKM5_9SPHI</name>
<evidence type="ECO:0000313" key="9">
    <source>
        <dbReference type="Proteomes" id="UP000245647"/>
    </source>
</evidence>
<comment type="subcellular location">
    <subcellularLocation>
        <location evidence="1">Cell outer membrane</location>
    </subcellularLocation>
</comment>
<keyword evidence="4" id="KW-0472">Membrane</keyword>
<dbReference type="InterPro" id="IPR012944">
    <property type="entry name" value="SusD_RagB_dom"/>
</dbReference>
<dbReference type="Gene3D" id="1.25.40.390">
    <property type="match status" value="1"/>
</dbReference>
<dbReference type="GO" id="GO:0009279">
    <property type="term" value="C:cell outer membrane"/>
    <property type="evidence" value="ECO:0007669"/>
    <property type="project" value="UniProtKB-SubCell"/>
</dbReference>
<evidence type="ECO:0000256" key="1">
    <source>
        <dbReference type="ARBA" id="ARBA00004442"/>
    </source>
</evidence>
<evidence type="ECO:0000256" key="4">
    <source>
        <dbReference type="ARBA" id="ARBA00023136"/>
    </source>
</evidence>
<evidence type="ECO:0000259" key="7">
    <source>
        <dbReference type="Pfam" id="PF14322"/>
    </source>
</evidence>
<dbReference type="OrthoDB" id="5694214at2"/>
<feature type="domain" description="SusD-like N-terminal" evidence="7">
    <location>
        <begin position="33"/>
        <end position="223"/>
    </location>
</feature>
<keyword evidence="3" id="KW-0732">Signal</keyword>
<keyword evidence="5" id="KW-0998">Cell outer membrane</keyword>
<dbReference type="Pfam" id="PF14322">
    <property type="entry name" value="SusD-like_3"/>
    <property type="match status" value="1"/>
</dbReference>
<evidence type="ECO:0000313" key="8">
    <source>
        <dbReference type="EMBL" id="PWG81967.1"/>
    </source>
</evidence>
<feature type="domain" description="RagB/SusD" evidence="6">
    <location>
        <begin position="301"/>
        <end position="427"/>
    </location>
</feature>
<dbReference type="Pfam" id="PF07980">
    <property type="entry name" value="SusD_RagB"/>
    <property type="match status" value="1"/>
</dbReference>
<keyword evidence="9" id="KW-1185">Reference proteome</keyword>